<organism evidence="1 2">
    <name type="scientific">Murinocardiopsis flavida</name>
    <dbReference type="NCBI Taxonomy" id="645275"/>
    <lineage>
        <taxon>Bacteria</taxon>
        <taxon>Bacillati</taxon>
        <taxon>Actinomycetota</taxon>
        <taxon>Actinomycetes</taxon>
        <taxon>Streptosporangiales</taxon>
        <taxon>Nocardiopsidaceae</taxon>
        <taxon>Murinocardiopsis</taxon>
    </lineage>
</organism>
<gene>
    <name evidence="1" type="ORF">CLV63_11393</name>
</gene>
<protein>
    <submittedName>
        <fullName evidence="1">L-rhamnose mutarotase</fullName>
    </submittedName>
</protein>
<dbReference type="Pfam" id="PF05336">
    <property type="entry name" value="rhaM"/>
    <property type="match status" value="1"/>
</dbReference>
<keyword evidence="2" id="KW-1185">Reference proteome</keyword>
<dbReference type="GO" id="GO:0016857">
    <property type="term" value="F:racemase and epimerase activity, acting on carbohydrates and derivatives"/>
    <property type="evidence" value="ECO:0007669"/>
    <property type="project" value="InterPro"/>
</dbReference>
<accession>A0A2P8DFF4</accession>
<dbReference type="AlphaFoldDB" id="A0A2P8DFF4"/>
<name>A0A2P8DFF4_9ACTN</name>
<proteinExistence type="predicted"/>
<sequence length="111" mass="12781">MRVALHSILRDGAADGYENAHQRIPDDLDASFRRVGISDWSIWRSGRHLFHVVECDDFAAAMAALDTDPANRRWQEFINRYVDHFESTGDAAADMALGRVWRLRQQRGERP</sequence>
<dbReference type="Gene3D" id="3.30.70.100">
    <property type="match status" value="1"/>
</dbReference>
<dbReference type="EMBL" id="PYGA01000013">
    <property type="protein sequence ID" value="PSK95930.1"/>
    <property type="molecule type" value="Genomic_DNA"/>
</dbReference>
<dbReference type="InterPro" id="IPR011008">
    <property type="entry name" value="Dimeric_a/b-barrel"/>
</dbReference>
<dbReference type="OrthoDB" id="3826869at2"/>
<dbReference type="RefSeq" id="WP_106584386.1">
    <property type="nucleotide sequence ID" value="NZ_PYGA01000013.1"/>
</dbReference>
<dbReference type="Proteomes" id="UP000240542">
    <property type="component" value="Unassembled WGS sequence"/>
</dbReference>
<reference evidence="1 2" key="1">
    <citation type="submission" date="2018-03" db="EMBL/GenBank/DDBJ databases">
        <title>Genomic Encyclopedia of Archaeal and Bacterial Type Strains, Phase II (KMG-II): from individual species to whole genera.</title>
        <authorList>
            <person name="Goeker M."/>
        </authorList>
    </citation>
    <scope>NUCLEOTIDE SEQUENCE [LARGE SCALE GENOMIC DNA]</scope>
    <source>
        <strain evidence="1 2">DSM 45312</strain>
    </source>
</reference>
<dbReference type="InterPro" id="IPR008000">
    <property type="entry name" value="Rham/fucose_mutarotase"/>
</dbReference>
<comment type="caution">
    <text evidence="1">The sequence shown here is derived from an EMBL/GenBank/DDBJ whole genome shotgun (WGS) entry which is preliminary data.</text>
</comment>
<dbReference type="SUPFAM" id="SSF54909">
    <property type="entry name" value="Dimeric alpha+beta barrel"/>
    <property type="match status" value="1"/>
</dbReference>
<evidence type="ECO:0000313" key="1">
    <source>
        <dbReference type="EMBL" id="PSK95930.1"/>
    </source>
</evidence>
<evidence type="ECO:0000313" key="2">
    <source>
        <dbReference type="Proteomes" id="UP000240542"/>
    </source>
</evidence>